<dbReference type="FunFam" id="3.40.630.10:FF:000084">
    <property type="entry name" value="Carboxypeptidase B2"/>
    <property type="match status" value="1"/>
</dbReference>
<dbReference type="Proteomes" id="UP001153954">
    <property type="component" value="Unassembled WGS sequence"/>
</dbReference>
<name>A0AAU9UM44_EUPED</name>
<keyword evidence="7" id="KW-0378">Hydrolase</keyword>
<evidence type="ECO:0000256" key="10">
    <source>
        <dbReference type="PROSITE-ProRule" id="PRU01379"/>
    </source>
</evidence>
<dbReference type="AlphaFoldDB" id="A0AAU9UM44"/>
<keyword evidence="13" id="KW-1185">Reference proteome</keyword>
<dbReference type="GO" id="GO:0004181">
    <property type="term" value="F:metallocarboxypeptidase activity"/>
    <property type="evidence" value="ECO:0007669"/>
    <property type="project" value="InterPro"/>
</dbReference>
<dbReference type="Pfam" id="PF00246">
    <property type="entry name" value="Peptidase_M14"/>
    <property type="match status" value="1"/>
</dbReference>
<gene>
    <name evidence="12" type="ORF">EEDITHA_LOCUS15106</name>
</gene>
<evidence type="ECO:0000256" key="1">
    <source>
        <dbReference type="ARBA" id="ARBA00001947"/>
    </source>
</evidence>
<keyword evidence="3" id="KW-0121">Carboxypeptidase</keyword>
<dbReference type="PANTHER" id="PTHR11705">
    <property type="entry name" value="PROTEASE FAMILY M14 CARBOXYPEPTIDASE A,B"/>
    <property type="match status" value="1"/>
</dbReference>
<dbReference type="PROSITE" id="PS52035">
    <property type="entry name" value="PEPTIDASE_M14"/>
    <property type="match status" value="1"/>
</dbReference>
<reference evidence="12" key="1">
    <citation type="submission" date="2022-03" db="EMBL/GenBank/DDBJ databases">
        <authorList>
            <person name="Tunstrom K."/>
        </authorList>
    </citation>
    <scope>NUCLEOTIDE SEQUENCE</scope>
</reference>
<comment type="caution">
    <text evidence="12">The sequence shown here is derived from an EMBL/GenBank/DDBJ whole genome shotgun (WGS) entry which is preliminary data.</text>
</comment>
<dbReference type="SMART" id="SM00631">
    <property type="entry name" value="Zn_pept"/>
    <property type="match status" value="1"/>
</dbReference>
<dbReference type="Gene3D" id="3.40.630.10">
    <property type="entry name" value="Zn peptidases"/>
    <property type="match status" value="1"/>
</dbReference>
<comment type="caution">
    <text evidence="10">Lacks conserved residue(s) required for the propagation of feature annotation.</text>
</comment>
<comment type="similarity">
    <text evidence="2 10">Belongs to the peptidase M14 family.</text>
</comment>
<evidence type="ECO:0000256" key="5">
    <source>
        <dbReference type="ARBA" id="ARBA00022723"/>
    </source>
</evidence>
<keyword evidence="6" id="KW-0732">Signal</keyword>
<evidence type="ECO:0000259" key="11">
    <source>
        <dbReference type="PROSITE" id="PS52035"/>
    </source>
</evidence>
<dbReference type="PANTHER" id="PTHR11705:SF143">
    <property type="entry name" value="SLL0236 PROTEIN"/>
    <property type="match status" value="1"/>
</dbReference>
<evidence type="ECO:0000256" key="7">
    <source>
        <dbReference type="ARBA" id="ARBA00022801"/>
    </source>
</evidence>
<keyword evidence="9" id="KW-0482">Metalloprotease</keyword>
<evidence type="ECO:0000313" key="13">
    <source>
        <dbReference type="Proteomes" id="UP001153954"/>
    </source>
</evidence>
<comment type="cofactor">
    <cofactor evidence="1">
        <name>Zn(2+)</name>
        <dbReference type="ChEBI" id="CHEBI:29105"/>
    </cofactor>
</comment>
<evidence type="ECO:0000313" key="12">
    <source>
        <dbReference type="EMBL" id="CAH2100213.1"/>
    </source>
</evidence>
<evidence type="ECO:0000256" key="2">
    <source>
        <dbReference type="ARBA" id="ARBA00005988"/>
    </source>
</evidence>
<evidence type="ECO:0000256" key="9">
    <source>
        <dbReference type="ARBA" id="ARBA00023049"/>
    </source>
</evidence>
<keyword evidence="5" id="KW-0479">Metal-binding</keyword>
<evidence type="ECO:0000256" key="6">
    <source>
        <dbReference type="ARBA" id="ARBA00022729"/>
    </source>
</evidence>
<sequence>MLMPLLSLGNYTPYKITAYNMHERNFLYQLHVKNPKVIFINGVTNEAAIPMDVIVRTDTVQMFEEKLHSFDIQFMHVPQISIEPTLSKKIISPDYLSIEFYDWENILSWINSYAKKSSTFKKTVIAKTFEKRDIFILNLSKGKKKPIVFIVGGEDGKDWMSSALILSLFTKLLDRKNSLNTLLTKFDFYLLPILNPDGFAFSKKQDRLWSKNRKVFSTQKKCQEGNVAVGVDIARNWFLQKSSRMIEECNSVYIGHRSLSEEESQALSYVLNSLALDMIAFINIKGFGQYITIPYGHNDDITNNHDIVMEIVRSTCSKILEKHNITYYYGRTANYFYNFSGNMADWVKLKLNTPIVYTVYLEDADTILPYSAQIQNLKTRLFTILTESLLLSQDIYGPLFNSQENMFLCYIKNIYIVFIYMYYKLL</sequence>
<proteinExistence type="inferred from homology"/>
<dbReference type="GO" id="GO:0005615">
    <property type="term" value="C:extracellular space"/>
    <property type="evidence" value="ECO:0007669"/>
    <property type="project" value="TreeGrafter"/>
</dbReference>
<dbReference type="GO" id="GO:0008270">
    <property type="term" value="F:zinc ion binding"/>
    <property type="evidence" value="ECO:0007669"/>
    <property type="project" value="InterPro"/>
</dbReference>
<keyword evidence="8" id="KW-0862">Zinc</keyword>
<dbReference type="EMBL" id="CAKOGL010000022">
    <property type="protein sequence ID" value="CAH2100213.1"/>
    <property type="molecule type" value="Genomic_DNA"/>
</dbReference>
<dbReference type="InterPro" id="IPR000834">
    <property type="entry name" value="Peptidase_M14"/>
</dbReference>
<evidence type="ECO:0000256" key="4">
    <source>
        <dbReference type="ARBA" id="ARBA00022670"/>
    </source>
</evidence>
<dbReference type="SUPFAM" id="SSF53187">
    <property type="entry name" value="Zn-dependent exopeptidases"/>
    <property type="match status" value="1"/>
</dbReference>
<keyword evidence="4" id="KW-0645">Protease</keyword>
<feature type="domain" description="Peptidase M14" evidence="11">
    <location>
        <begin position="99"/>
        <end position="385"/>
    </location>
</feature>
<accession>A0AAU9UM44</accession>
<protein>
    <recommendedName>
        <fullName evidence="11">Peptidase M14 domain-containing protein</fullName>
    </recommendedName>
</protein>
<evidence type="ECO:0000256" key="3">
    <source>
        <dbReference type="ARBA" id="ARBA00022645"/>
    </source>
</evidence>
<evidence type="ECO:0000256" key="8">
    <source>
        <dbReference type="ARBA" id="ARBA00022833"/>
    </source>
</evidence>
<dbReference type="GO" id="GO:0006508">
    <property type="term" value="P:proteolysis"/>
    <property type="evidence" value="ECO:0007669"/>
    <property type="project" value="UniProtKB-KW"/>
</dbReference>
<organism evidence="12 13">
    <name type="scientific">Euphydryas editha</name>
    <name type="common">Edith's checkerspot</name>
    <dbReference type="NCBI Taxonomy" id="104508"/>
    <lineage>
        <taxon>Eukaryota</taxon>
        <taxon>Metazoa</taxon>
        <taxon>Ecdysozoa</taxon>
        <taxon>Arthropoda</taxon>
        <taxon>Hexapoda</taxon>
        <taxon>Insecta</taxon>
        <taxon>Pterygota</taxon>
        <taxon>Neoptera</taxon>
        <taxon>Endopterygota</taxon>
        <taxon>Lepidoptera</taxon>
        <taxon>Glossata</taxon>
        <taxon>Ditrysia</taxon>
        <taxon>Papilionoidea</taxon>
        <taxon>Nymphalidae</taxon>
        <taxon>Nymphalinae</taxon>
        <taxon>Euphydryas</taxon>
    </lineage>
</organism>